<proteinExistence type="predicted"/>
<dbReference type="AlphaFoldDB" id="A0A6A6XVV2"/>
<reference evidence="2" key="1">
    <citation type="journal article" date="2020" name="Stud. Mycol.">
        <title>101 Dothideomycetes genomes: a test case for predicting lifestyles and emergence of pathogens.</title>
        <authorList>
            <person name="Haridas S."/>
            <person name="Albert R."/>
            <person name="Binder M."/>
            <person name="Bloem J."/>
            <person name="Labutti K."/>
            <person name="Salamov A."/>
            <person name="Andreopoulos B."/>
            <person name="Baker S."/>
            <person name="Barry K."/>
            <person name="Bills G."/>
            <person name="Bluhm B."/>
            <person name="Cannon C."/>
            <person name="Castanera R."/>
            <person name="Culley D."/>
            <person name="Daum C."/>
            <person name="Ezra D."/>
            <person name="Gonzalez J."/>
            <person name="Henrissat B."/>
            <person name="Kuo A."/>
            <person name="Liang C."/>
            <person name="Lipzen A."/>
            <person name="Lutzoni F."/>
            <person name="Magnuson J."/>
            <person name="Mondo S."/>
            <person name="Nolan M."/>
            <person name="Ohm R."/>
            <person name="Pangilinan J."/>
            <person name="Park H.-J."/>
            <person name="Ramirez L."/>
            <person name="Alfaro M."/>
            <person name="Sun H."/>
            <person name="Tritt A."/>
            <person name="Yoshinaga Y."/>
            <person name="Zwiers L.-H."/>
            <person name="Turgeon B."/>
            <person name="Goodwin S."/>
            <person name="Spatafora J."/>
            <person name="Crous P."/>
            <person name="Grigoriev I."/>
        </authorList>
    </citation>
    <scope>NUCLEOTIDE SEQUENCE</scope>
    <source>
        <strain evidence="2">CBS 109.77</strain>
    </source>
</reference>
<keyword evidence="3" id="KW-1185">Reference proteome</keyword>
<sequence>MFILSSTRAILFLLFVAVAIAGHIKKPAKSFIGSIYFSAHPADSLLFQNPDLFHDFYVFKCITVVVFTSADRGITGNFSNSLERGLEDAYSYMAGRPMSETAWSETRVKLNGKAVLIRSLRETSNVQILYLRLPDGATDGEGYAANNKESLKKLYRKKIRTVTAIDGSATYTLDTLKGLIATVLKQRKARDIRVLDFKTPVPEQNEMTYDHTDHSVSARIVVEVLKRDKIKGNLTGYAGSFMRKLDPTINGTEFTIKVDTFFQYASHDKHMCQDYVKCLEKSTANVFPDDDVKYVSKFLDREYYVH</sequence>
<dbReference type="OrthoDB" id="203440at2759"/>
<accession>A0A6A6XVV2</accession>
<organism evidence="2 3">
    <name type="scientific">Melanomma pulvis-pyrius CBS 109.77</name>
    <dbReference type="NCBI Taxonomy" id="1314802"/>
    <lineage>
        <taxon>Eukaryota</taxon>
        <taxon>Fungi</taxon>
        <taxon>Dikarya</taxon>
        <taxon>Ascomycota</taxon>
        <taxon>Pezizomycotina</taxon>
        <taxon>Dothideomycetes</taxon>
        <taxon>Pleosporomycetidae</taxon>
        <taxon>Pleosporales</taxon>
        <taxon>Melanommataceae</taxon>
        <taxon>Melanomma</taxon>
    </lineage>
</organism>
<name>A0A6A6XVV2_9PLEO</name>
<feature type="chain" id="PRO_5025642273" description="PIG-L family deacetylase" evidence="1">
    <location>
        <begin position="22"/>
        <end position="306"/>
    </location>
</feature>
<gene>
    <name evidence="2" type="ORF">K505DRAFT_355540</name>
</gene>
<evidence type="ECO:0000256" key="1">
    <source>
        <dbReference type="SAM" id="SignalP"/>
    </source>
</evidence>
<feature type="signal peptide" evidence="1">
    <location>
        <begin position="1"/>
        <end position="21"/>
    </location>
</feature>
<keyword evidence="1" id="KW-0732">Signal</keyword>
<evidence type="ECO:0008006" key="4">
    <source>
        <dbReference type="Google" id="ProtNLM"/>
    </source>
</evidence>
<dbReference type="EMBL" id="MU001745">
    <property type="protein sequence ID" value="KAF2800570.1"/>
    <property type="molecule type" value="Genomic_DNA"/>
</dbReference>
<dbReference type="Proteomes" id="UP000799757">
    <property type="component" value="Unassembled WGS sequence"/>
</dbReference>
<evidence type="ECO:0000313" key="2">
    <source>
        <dbReference type="EMBL" id="KAF2800570.1"/>
    </source>
</evidence>
<evidence type="ECO:0000313" key="3">
    <source>
        <dbReference type="Proteomes" id="UP000799757"/>
    </source>
</evidence>
<protein>
    <recommendedName>
        <fullName evidence="4">PIG-L family deacetylase</fullName>
    </recommendedName>
</protein>